<evidence type="ECO:0000259" key="1">
    <source>
        <dbReference type="PROSITE" id="PS51202"/>
    </source>
</evidence>
<organism evidence="2 3">
    <name type="scientific">Candidatus Methanomassiliicoccus intestinalis</name>
    <dbReference type="NCBI Taxonomy" id="1406512"/>
    <lineage>
        <taxon>Archaea</taxon>
        <taxon>Methanobacteriati</taxon>
        <taxon>Thermoplasmatota</taxon>
        <taxon>Thermoplasmata</taxon>
        <taxon>Methanomassiliicoccales</taxon>
        <taxon>Methanomassiliicoccaceae</taxon>
        <taxon>Methanomassiliicoccus</taxon>
    </lineage>
</organism>
<dbReference type="RefSeq" id="WP_020448217.1">
    <property type="nucleotide sequence ID" value="NZ_CAYAXV010000001.1"/>
</dbReference>
<protein>
    <submittedName>
        <fullName evidence="2">Potassium transporter TrkA</fullName>
    </submittedName>
</protein>
<dbReference type="PANTHER" id="PTHR30445:SF8">
    <property type="entry name" value="K(+)_H(+) ANTIPORTER SUBUNIT KHTT"/>
    <property type="match status" value="1"/>
</dbReference>
<sequence length="208" mass="23813">MSFFDSFSEEREEENLTVRELLTEMKDISEVIVDLAYASLLFDSNEIGDEVKHLESKMDVLNYEIRSRTMLASRTREDAIQLSGLLQIAESAAAISKAAGDIVGIREINPRNSPFLSFVLRDAEEKILPLTIRKSDMSGKSIDELSVEAETGMRIIAIKRDIRWIYDPEGDTRLKENDMIIVRGTEDGFRRLRKFANGEEKWPTYPME</sequence>
<gene>
    <name evidence="2" type="ORF">A3207_06915</name>
</gene>
<dbReference type="AlphaFoldDB" id="A0A8J8PGG0"/>
<dbReference type="EMBL" id="LVVT01000007">
    <property type="protein sequence ID" value="TQS84042.1"/>
    <property type="molecule type" value="Genomic_DNA"/>
</dbReference>
<evidence type="ECO:0000313" key="2">
    <source>
        <dbReference type="EMBL" id="TQS84042.1"/>
    </source>
</evidence>
<dbReference type="InterPro" id="IPR006037">
    <property type="entry name" value="RCK_C"/>
</dbReference>
<evidence type="ECO:0000313" key="3">
    <source>
        <dbReference type="Proteomes" id="UP000752814"/>
    </source>
</evidence>
<dbReference type="SUPFAM" id="SSF116726">
    <property type="entry name" value="TrkA C-terminal domain-like"/>
    <property type="match status" value="1"/>
</dbReference>
<dbReference type="GeneID" id="41322732"/>
<dbReference type="InterPro" id="IPR036721">
    <property type="entry name" value="RCK_C_sf"/>
</dbReference>
<dbReference type="GO" id="GO:0008324">
    <property type="term" value="F:monoatomic cation transmembrane transporter activity"/>
    <property type="evidence" value="ECO:0007669"/>
    <property type="project" value="InterPro"/>
</dbReference>
<comment type="caution">
    <text evidence="2">The sequence shown here is derived from an EMBL/GenBank/DDBJ whole genome shotgun (WGS) entry which is preliminary data.</text>
</comment>
<dbReference type="Proteomes" id="UP000752814">
    <property type="component" value="Unassembled WGS sequence"/>
</dbReference>
<dbReference type="PANTHER" id="PTHR30445">
    <property type="entry name" value="K(+)_H(+) ANTIPORTER SUBUNIT KHTT"/>
    <property type="match status" value="1"/>
</dbReference>
<dbReference type="Pfam" id="PF02080">
    <property type="entry name" value="TrkA_C"/>
    <property type="match status" value="1"/>
</dbReference>
<reference evidence="2" key="1">
    <citation type="submission" date="2016-03" db="EMBL/GenBank/DDBJ databases">
        <authorList>
            <person name="Borrel G."/>
            <person name="Mccann A."/>
            <person name="O'Toole P.W."/>
        </authorList>
    </citation>
    <scope>NUCLEOTIDE SEQUENCE</scope>
    <source>
        <strain evidence="2">183</strain>
    </source>
</reference>
<dbReference type="OMA" id="KIMHDVE"/>
<feature type="domain" description="RCK C-terminal" evidence="1">
    <location>
        <begin position="113"/>
        <end position="198"/>
    </location>
</feature>
<name>A0A8J8PGG0_9ARCH</name>
<dbReference type="InterPro" id="IPR038078">
    <property type="entry name" value="PhoU-like_sf"/>
</dbReference>
<proteinExistence type="predicted"/>
<dbReference type="PROSITE" id="PS51202">
    <property type="entry name" value="RCK_C"/>
    <property type="match status" value="1"/>
</dbReference>
<dbReference type="GO" id="GO:0006813">
    <property type="term" value="P:potassium ion transport"/>
    <property type="evidence" value="ECO:0007669"/>
    <property type="project" value="InterPro"/>
</dbReference>
<dbReference type="Gene3D" id="1.20.58.220">
    <property type="entry name" value="Phosphate transport system protein phou homolog 2, domain 2"/>
    <property type="match status" value="1"/>
</dbReference>
<accession>A0A8J8PGG0</accession>
<dbReference type="SUPFAM" id="SSF109755">
    <property type="entry name" value="PhoU-like"/>
    <property type="match status" value="1"/>
</dbReference>
<dbReference type="InterPro" id="IPR050144">
    <property type="entry name" value="AAE_transporter"/>
</dbReference>
<dbReference type="Gene3D" id="3.30.70.1450">
    <property type="entry name" value="Regulator of K+ conductance, C-terminal domain"/>
    <property type="match status" value="1"/>
</dbReference>